<dbReference type="PROSITE" id="PS51551">
    <property type="entry name" value="EPHRIN_RBD_2"/>
    <property type="match status" value="1"/>
</dbReference>
<dbReference type="InterPro" id="IPR002181">
    <property type="entry name" value="Fibrinogen_a/b/g_C_dom"/>
</dbReference>
<evidence type="ECO:0000313" key="11">
    <source>
        <dbReference type="Proteomes" id="UP000225706"/>
    </source>
</evidence>
<dbReference type="Pfam" id="PF00812">
    <property type="entry name" value="Ephrin"/>
    <property type="match status" value="1"/>
</dbReference>
<sequence>MDSESHWLPSTINSLHLSLGYNVTEMNDWSLSIARSTFRRQAQLIQYEKNPLLGAFNSRTDVTAFSQNGLFQEYLFPGNSPVRYLQHIFGSRRFKQTVEINVLQHSKLNVLCPNPGSVLQNRDSGIPQELMYENMWIVTKEEYDMCKINTTAPTFSNGRRILSCESPLELKYYQMVFRAYSPPRQDELVDISLEFAPGTKYYFIATSNGMKSSLSNYDGGHCVTSNMKMVIHVCHGSSDPKCIDAPEISPSSSVSSCASVTETVHHCPTPSLSSRGSSSVLVHRSSPIQYYSKATSASPTNTALSPISSAAIQCQEKFEASILEGFLSLFANQSRLLAEIYNYTSIIPDLELVLRGINLSQTVTQKALPEQDKNVTQNCTKEKDSAVVAQSAPSAPACPLGNYAPVLASCDALFLSGYKLSGIYRIDPLDGKGGFGVNCDHENGGGGWAITLRRFDGSLDFDRGWNAYKEGLGDLTGEFWLGLEKIYRLTGGSYFTLRFDLESLNGTKKYAEYEGCQLDERRKYQISVGSYSATSNGMKSSLSNYDGGHCVTSNMKMVIHVCHGSSDPKCIDAPEISPSSSVSSCASVTETVHHCPTPSLSSRGSSSVLVHRSSPIQYYSKATSASPTNTALSPISSAAIQCQEKFEASILEGFLSLFANQSRLLAEIYNYTSIIPDLELVLRGINLSQTVTQKALPEQDKNVTQNCTKEKDSAVVAQSAPSAPACPLGNYAPVLASCDALFLSGYKLSGIYRIDPLDGKGGFGVNCDHENGGGGWAITLRRFDGSLDFDRGWNAYKEGLGDLTGEFWLGLEKIYRLTGGSYFTLRFDLESLNGTKKYAEYEGCQVDERRKYQISVGS</sequence>
<gene>
    <name evidence="10" type="primary">FGL1</name>
    <name evidence="10" type="ORF">AWC38_SpisGene15151</name>
</gene>
<comment type="caution">
    <text evidence="10">The sequence shown here is derived from an EMBL/GenBank/DDBJ whole genome shotgun (WGS) entry which is preliminary data.</text>
</comment>
<dbReference type="PANTHER" id="PTHR47221:SF6">
    <property type="entry name" value="FIBRINOGEN ALPHA CHAIN"/>
    <property type="match status" value="1"/>
</dbReference>
<evidence type="ECO:0000256" key="3">
    <source>
        <dbReference type="ARBA" id="ARBA00022729"/>
    </source>
</evidence>
<keyword evidence="3" id="KW-0732">Signal</keyword>
<dbReference type="Gene3D" id="3.90.215.10">
    <property type="entry name" value="Gamma Fibrinogen, chain A, domain 1"/>
    <property type="match status" value="2"/>
</dbReference>
<evidence type="ECO:0000256" key="6">
    <source>
        <dbReference type="ARBA" id="ARBA00023180"/>
    </source>
</evidence>
<dbReference type="SUPFAM" id="SSF56496">
    <property type="entry name" value="Fibrinogen C-terminal domain-like"/>
    <property type="match status" value="2"/>
</dbReference>
<feature type="domain" description="Ephrin RBD" evidence="9">
    <location>
        <begin position="83"/>
        <end position="233"/>
    </location>
</feature>
<name>A0A2B4RV24_STYPI</name>
<dbReference type="InterPro" id="IPR014716">
    <property type="entry name" value="Fibrinogen_a/b/g_C_1"/>
</dbReference>
<keyword evidence="2" id="KW-0964">Secreted</keyword>
<dbReference type="Proteomes" id="UP000225706">
    <property type="component" value="Unassembled WGS sequence"/>
</dbReference>
<dbReference type="Pfam" id="PF00147">
    <property type="entry name" value="Fibrinogen_C"/>
    <property type="match status" value="2"/>
</dbReference>
<evidence type="ECO:0000256" key="4">
    <source>
        <dbReference type="ARBA" id="ARBA00023054"/>
    </source>
</evidence>
<evidence type="ECO:0000313" key="10">
    <source>
        <dbReference type="EMBL" id="PFX20400.1"/>
    </source>
</evidence>
<comment type="subcellular location">
    <subcellularLocation>
        <location evidence="1">Secreted</location>
    </subcellularLocation>
</comment>
<feature type="domain" description="Fibrinogen C-terminal" evidence="8">
    <location>
        <begin position="401"/>
        <end position="534"/>
    </location>
</feature>
<feature type="domain" description="Fibrinogen C-terminal" evidence="8">
    <location>
        <begin position="729"/>
        <end position="858"/>
    </location>
</feature>
<evidence type="ECO:0000256" key="2">
    <source>
        <dbReference type="ARBA" id="ARBA00022525"/>
    </source>
</evidence>
<comment type="caution">
    <text evidence="7">Lacks conserved residue(s) required for the propagation of feature annotation.</text>
</comment>
<dbReference type="PANTHER" id="PTHR47221">
    <property type="entry name" value="FIBRINOGEN ALPHA CHAIN"/>
    <property type="match status" value="1"/>
</dbReference>
<evidence type="ECO:0000259" key="9">
    <source>
        <dbReference type="PROSITE" id="PS51551"/>
    </source>
</evidence>
<dbReference type="PROSITE" id="PS51406">
    <property type="entry name" value="FIBRINOGEN_C_2"/>
    <property type="match status" value="2"/>
</dbReference>
<keyword evidence="5" id="KW-1015">Disulfide bond</keyword>
<dbReference type="SMART" id="SM00186">
    <property type="entry name" value="FBG"/>
    <property type="match status" value="1"/>
</dbReference>
<evidence type="ECO:0000256" key="5">
    <source>
        <dbReference type="ARBA" id="ARBA00023157"/>
    </source>
</evidence>
<dbReference type="InterPro" id="IPR036056">
    <property type="entry name" value="Fibrinogen-like_C"/>
</dbReference>
<keyword evidence="4" id="KW-0175">Coiled coil</keyword>
<protein>
    <submittedName>
        <fullName evidence="10">Fibrinogen-like protein 1</fullName>
    </submittedName>
</protein>
<keyword evidence="6" id="KW-0325">Glycoprotein</keyword>
<dbReference type="InterPro" id="IPR037579">
    <property type="entry name" value="FIB_ANG-like"/>
</dbReference>
<accession>A0A2B4RV24</accession>
<dbReference type="InterPro" id="IPR001799">
    <property type="entry name" value="Ephrin_RBD"/>
</dbReference>
<dbReference type="GO" id="GO:0016020">
    <property type="term" value="C:membrane"/>
    <property type="evidence" value="ECO:0007669"/>
    <property type="project" value="InterPro"/>
</dbReference>
<dbReference type="AlphaFoldDB" id="A0A2B4RV24"/>
<evidence type="ECO:0000259" key="8">
    <source>
        <dbReference type="PROSITE" id="PS51406"/>
    </source>
</evidence>
<comment type="similarity">
    <text evidence="7">Belongs to the ephrin family.</text>
</comment>
<dbReference type="GO" id="GO:0005576">
    <property type="term" value="C:extracellular region"/>
    <property type="evidence" value="ECO:0007669"/>
    <property type="project" value="UniProtKB-SubCell"/>
</dbReference>
<organism evidence="10 11">
    <name type="scientific">Stylophora pistillata</name>
    <name type="common">Smooth cauliflower coral</name>
    <dbReference type="NCBI Taxonomy" id="50429"/>
    <lineage>
        <taxon>Eukaryota</taxon>
        <taxon>Metazoa</taxon>
        <taxon>Cnidaria</taxon>
        <taxon>Anthozoa</taxon>
        <taxon>Hexacorallia</taxon>
        <taxon>Scleractinia</taxon>
        <taxon>Astrocoeniina</taxon>
        <taxon>Pocilloporidae</taxon>
        <taxon>Stylophora</taxon>
    </lineage>
</organism>
<dbReference type="OrthoDB" id="5951372at2759"/>
<dbReference type="EMBL" id="LSMT01000318">
    <property type="protein sequence ID" value="PFX20400.1"/>
    <property type="molecule type" value="Genomic_DNA"/>
</dbReference>
<proteinExistence type="inferred from homology"/>
<keyword evidence="11" id="KW-1185">Reference proteome</keyword>
<reference evidence="11" key="1">
    <citation type="journal article" date="2017" name="bioRxiv">
        <title>Comparative analysis of the genomes of Stylophora pistillata and Acropora digitifera provides evidence for extensive differences between species of corals.</title>
        <authorList>
            <person name="Voolstra C.R."/>
            <person name="Li Y."/>
            <person name="Liew Y.J."/>
            <person name="Baumgarten S."/>
            <person name="Zoccola D."/>
            <person name="Flot J.-F."/>
            <person name="Tambutte S."/>
            <person name="Allemand D."/>
            <person name="Aranda M."/>
        </authorList>
    </citation>
    <scope>NUCLEOTIDE SEQUENCE [LARGE SCALE GENOMIC DNA]</scope>
</reference>
<evidence type="ECO:0000256" key="1">
    <source>
        <dbReference type="ARBA" id="ARBA00004613"/>
    </source>
</evidence>
<dbReference type="SUPFAM" id="SSF49503">
    <property type="entry name" value="Cupredoxins"/>
    <property type="match status" value="1"/>
</dbReference>
<evidence type="ECO:0000256" key="7">
    <source>
        <dbReference type="PROSITE-ProRule" id="PRU00884"/>
    </source>
</evidence>
<dbReference type="Gene3D" id="2.60.40.420">
    <property type="entry name" value="Cupredoxins - blue copper proteins"/>
    <property type="match status" value="1"/>
</dbReference>
<dbReference type="InterPro" id="IPR008972">
    <property type="entry name" value="Cupredoxin"/>
</dbReference>